<gene>
    <name evidence="2" type="ORF">A0J61_09006</name>
</gene>
<evidence type="ECO:0000313" key="2">
    <source>
        <dbReference type="EMBL" id="OBZ82944.1"/>
    </source>
</evidence>
<dbReference type="Proteomes" id="UP000093000">
    <property type="component" value="Unassembled WGS sequence"/>
</dbReference>
<keyword evidence="1" id="KW-0175">Coiled coil</keyword>
<protein>
    <submittedName>
        <fullName evidence="2">Uncharacterized protein</fullName>
    </submittedName>
</protein>
<organism evidence="2 3">
    <name type="scientific">Choanephora cucurbitarum</name>
    <dbReference type="NCBI Taxonomy" id="101091"/>
    <lineage>
        <taxon>Eukaryota</taxon>
        <taxon>Fungi</taxon>
        <taxon>Fungi incertae sedis</taxon>
        <taxon>Mucoromycota</taxon>
        <taxon>Mucoromycotina</taxon>
        <taxon>Mucoromycetes</taxon>
        <taxon>Mucorales</taxon>
        <taxon>Mucorineae</taxon>
        <taxon>Choanephoraceae</taxon>
        <taxon>Choanephoroideae</taxon>
        <taxon>Choanephora</taxon>
    </lineage>
</organism>
<dbReference type="AlphaFoldDB" id="A0A1C7N6J9"/>
<evidence type="ECO:0000313" key="3">
    <source>
        <dbReference type="Proteomes" id="UP000093000"/>
    </source>
</evidence>
<evidence type="ECO:0000256" key="1">
    <source>
        <dbReference type="SAM" id="Coils"/>
    </source>
</evidence>
<reference evidence="2 3" key="1">
    <citation type="submission" date="2016-03" db="EMBL/GenBank/DDBJ databases">
        <title>Choanephora cucurbitarum.</title>
        <authorList>
            <person name="Min B."/>
            <person name="Park H."/>
            <person name="Park J.-H."/>
            <person name="Shin H.-D."/>
            <person name="Choi I.-G."/>
        </authorList>
    </citation>
    <scope>NUCLEOTIDE SEQUENCE [LARGE SCALE GENOMIC DNA]</scope>
    <source>
        <strain evidence="2 3">KUS-F28377</strain>
    </source>
</reference>
<proteinExistence type="predicted"/>
<dbReference type="EMBL" id="LUGH01000754">
    <property type="protein sequence ID" value="OBZ82944.1"/>
    <property type="molecule type" value="Genomic_DNA"/>
</dbReference>
<comment type="caution">
    <text evidence="2">The sequence shown here is derived from an EMBL/GenBank/DDBJ whole genome shotgun (WGS) entry which is preliminary data.</text>
</comment>
<dbReference type="OrthoDB" id="2290055at2759"/>
<name>A0A1C7N6J9_9FUNG</name>
<accession>A0A1C7N6J9</accession>
<feature type="coiled-coil region" evidence="1">
    <location>
        <begin position="274"/>
        <end position="301"/>
    </location>
</feature>
<keyword evidence="3" id="KW-1185">Reference proteome</keyword>
<sequence length="1030" mass="120422">MDHRFKADLYGWLEYQSRLTPFEIDLPKDRTPIELLTSFDATLSYYDHTKEALKALHDVVFYATLNHQHYATDFDAPRFESGMDYHILYHVGCYFNLHAYTVQAVASMPPKAAFDFIDRTFKQLQISLRYFHRLAIKIIQRWDGTKEEVESVRAWLKDQFMLDDDLPEHLELILETLYACIDQNKQRGIACQRLDSVLQDILSLNLPMTHTSKRWICLMSSTENIPLTTTIKITTVTSDHRRKTKEGNLMNEWYRSQKDHHQAAFTTICSHFRQKGLTTTRQSEKNELRALEDRLRNQSTDDVNRWKLYCCLVIANRSDNWVSLLKVMTQFIDLWIEDLEATDCIDVYVQLIVQQDMVSILLDKIHVHLDDKVLAKRLCQVVFQCMNQSNLDQLLQLLDYVLCHPHLQHDQSPTFHSTDLWGFSYQAQLRKTSNQITMAQEDEGNLTTSLETIHALTQLMIVWPYATLNALMASCVQHKHQFKAILPIFLTFKNICQPHISLISLFKEQMAIKMQSDYDPIQENTLQFMHACCCLSAPTSLLSTQRDGLFDLNELIESLVIPTLQHCLSTTEPSPRSLHLTRLCLAFLCSVMHDWAEDRLESYLQEHVPHFFQSPVSLLAELLTQLVNERHRQEMISPVVQQFQLQDWELAITSLERLVKLCSCAIRQGQLGDVYPMLNTLEYYAWQTQLFWVSIRPIHDIPPLNQASDGTVVFEACKLSTFMTDRILVPPLSPVWLSHPSESTMILKGFQAVLYPQPCLTVASEYPRLIHYFLMRLYDLSDGMDTIIRDHPSFEQVRPMAQQLNQEDMKLYFIVLYTTQLLIEHTKQMHSVNSSDLYYFTQLIKMIQQLKEWHDISQKGQSISYVSLKKTLKNNSHPWLSTEHLFDQPRLIQHSQMLYYPLLRPHLISERALSILTLYHLSLVCLELNEGDVRDVVKRLMLSITEGLMDMNSRQQFQRMLNQQPKSRISHWKKKVKSGEMGMVMKMRPCLLKEEEDLLMPLLRQLEQMHDLIEALETKDSLFTSLLYFP</sequence>
<dbReference type="InParanoid" id="A0A1C7N6J9"/>